<comment type="caution">
    <text evidence="1">The sequence shown here is derived from an EMBL/GenBank/DDBJ whole genome shotgun (WGS) entry which is preliminary data.</text>
</comment>
<dbReference type="AlphaFoldDB" id="A0A7W7SZB3"/>
<organism evidence="1 2">
    <name type="scientific">Saccharothrix violaceirubra</name>
    <dbReference type="NCBI Taxonomy" id="413306"/>
    <lineage>
        <taxon>Bacteria</taxon>
        <taxon>Bacillati</taxon>
        <taxon>Actinomycetota</taxon>
        <taxon>Actinomycetes</taxon>
        <taxon>Pseudonocardiales</taxon>
        <taxon>Pseudonocardiaceae</taxon>
        <taxon>Saccharothrix</taxon>
    </lineage>
</organism>
<dbReference type="EMBL" id="JACHJS010000001">
    <property type="protein sequence ID" value="MBB4963431.1"/>
    <property type="molecule type" value="Genomic_DNA"/>
</dbReference>
<dbReference type="Proteomes" id="UP000542674">
    <property type="component" value="Unassembled WGS sequence"/>
</dbReference>
<name>A0A7W7SZB3_9PSEU</name>
<keyword evidence="2" id="KW-1185">Reference proteome</keyword>
<dbReference type="RefSeq" id="WP_184666210.1">
    <property type="nucleotide sequence ID" value="NZ_BAABAI010000036.1"/>
</dbReference>
<reference evidence="1 2" key="1">
    <citation type="submission" date="2020-08" db="EMBL/GenBank/DDBJ databases">
        <title>Sequencing the genomes of 1000 actinobacteria strains.</title>
        <authorList>
            <person name="Klenk H.-P."/>
        </authorList>
    </citation>
    <scope>NUCLEOTIDE SEQUENCE [LARGE SCALE GENOMIC DNA]</scope>
    <source>
        <strain evidence="1 2">DSM 45084</strain>
    </source>
</reference>
<protein>
    <submittedName>
        <fullName evidence="1">Uncharacterized protein</fullName>
    </submittedName>
</protein>
<evidence type="ECO:0000313" key="2">
    <source>
        <dbReference type="Proteomes" id="UP000542674"/>
    </source>
</evidence>
<evidence type="ECO:0000313" key="1">
    <source>
        <dbReference type="EMBL" id="MBB4963431.1"/>
    </source>
</evidence>
<proteinExistence type="predicted"/>
<sequence>MDTPEILRRSFPDWDVETDHPAAYVSETGDAVQALMYSYLIWPALIERHGAVFLALDGNESEDFAERMGRPTPFVHPDWPALSWVDYVASFNFYEVPHLFRMLRGPAEVYDPSHEALGVVLREAWAARLAAAYPDRRFAVDLLENDGTMALRIVVRQTFPELVAPEGYDPRRRGIIAGPSGA</sequence>
<accession>A0A7W7SZB3</accession>
<gene>
    <name evidence="1" type="ORF">F4559_000790</name>
</gene>